<evidence type="ECO:0000256" key="1">
    <source>
        <dbReference type="SAM" id="Phobius"/>
    </source>
</evidence>
<name>A0ABP8XX25_9ACTN</name>
<sequence length="139" mass="14412">MLYRPITQVIAVIYVIAAVAIGGYAVWAAVDTFGARDDADGLTRAQFPFSVFMLAVSAATILLVIGSGIASRKRRPAARALWVLGAIAAFIPVLLASSVAIAWLHGPPLLSLGAVAGVTAMAGLIALRSPWWPVDSEAA</sequence>
<feature type="transmembrane region" description="Helical" evidence="1">
    <location>
        <begin position="9"/>
        <end position="27"/>
    </location>
</feature>
<reference evidence="3" key="1">
    <citation type="journal article" date="2019" name="Int. J. Syst. Evol. Microbiol.">
        <title>The Global Catalogue of Microorganisms (GCM) 10K type strain sequencing project: providing services to taxonomists for standard genome sequencing and annotation.</title>
        <authorList>
            <consortium name="The Broad Institute Genomics Platform"/>
            <consortium name="The Broad Institute Genome Sequencing Center for Infectious Disease"/>
            <person name="Wu L."/>
            <person name="Ma J."/>
        </authorList>
    </citation>
    <scope>NUCLEOTIDE SEQUENCE [LARGE SCALE GENOMIC DNA]</scope>
    <source>
        <strain evidence="3">JCM 18531</strain>
    </source>
</reference>
<organism evidence="2 3">
    <name type="scientific">Nocardioides conyzicola</name>
    <dbReference type="NCBI Taxonomy" id="1651781"/>
    <lineage>
        <taxon>Bacteria</taxon>
        <taxon>Bacillati</taxon>
        <taxon>Actinomycetota</taxon>
        <taxon>Actinomycetes</taxon>
        <taxon>Propionibacteriales</taxon>
        <taxon>Nocardioidaceae</taxon>
        <taxon>Nocardioides</taxon>
    </lineage>
</organism>
<feature type="transmembrane region" description="Helical" evidence="1">
    <location>
        <begin position="81"/>
        <end position="103"/>
    </location>
</feature>
<gene>
    <name evidence="2" type="ORF">GCM10023349_38210</name>
</gene>
<feature type="transmembrane region" description="Helical" evidence="1">
    <location>
        <begin position="109"/>
        <end position="127"/>
    </location>
</feature>
<comment type="caution">
    <text evidence="2">The sequence shown here is derived from an EMBL/GenBank/DDBJ whole genome shotgun (WGS) entry which is preliminary data.</text>
</comment>
<keyword evidence="3" id="KW-1185">Reference proteome</keyword>
<dbReference type="RefSeq" id="WP_345523118.1">
    <property type="nucleotide sequence ID" value="NZ_BAABKM010000003.1"/>
</dbReference>
<keyword evidence="1" id="KW-0472">Membrane</keyword>
<evidence type="ECO:0000313" key="3">
    <source>
        <dbReference type="Proteomes" id="UP001499974"/>
    </source>
</evidence>
<keyword evidence="1" id="KW-1133">Transmembrane helix</keyword>
<dbReference type="EMBL" id="BAABKM010000003">
    <property type="protein sequence ID" value="GAA4715159.1"/>
    <property type="molecule type" value="Genomic_DNA"/>
</dbReference>
<feature type="transmembrane region" description="Helical" evidence="1">
    <location>
        <begin position="47"/>
        <end position="69"/>
    </location>
</feature>
<accession>A0ABP8XX25</accession>
<dbReference type="Proteomes" id="UP001499974">
    <property type="component" value="Unassembled WGS sequence"/>
</dbReference>
<protein>
    <recommendedName>
        <fullName evidence="4">Integral membrane protein</fullName>
    </recommendedName>
</protein>
<evidence type="ECO:0000313" key="2">
    <source>
        <dbReference type="EMBL" id="GAA4715159.1"/>
    </source>
</evidence>
<keyword evidence="1" id="KW-0812">Transmembrane</keyword>
<proteinExistence type="predicted"/>
<evidence type="ECO:0008006" key="4">
    <source>
        <dbReference type="Google" id="ProtNLM"/>
    </source>
</evidence>